<evidence type="ECO:0000256" key="1">
    <source>
        <dbReference type="ARBA" id="ARBA00009535"/>
    </source>
</evidence>
<dbReference type="InterPro" id="IPR000547">
    <property type="entry name" value="Clathrin_H-chain/VPS_repeat"/>
</dbReference>
<keyword evidence="3 6" id="KW-0472">Membrane</keyword>
<dbReference type="InterPro" id="IPR016024">
    <property type="entry name" value="ARM-type_fold"/>
</dbReference>
<feature type="repeat" description="CHCR" evidence="7">
    <location>
        <begin position="1330"/>
        <end position="1473"/>
    </location>
</feature>
<reference evidence="9" key="1">
    <citation type="submission" date="2020-06" db="EMBL/GenBank/DDBJ databases">
        <title>Draft genome of Bugula neritina, a colonial animal packing powerful symbionts and potential medicines.</title>
        <authorList>
            <person name="Rayko M."/>
        </authorList>
    </citation>
    <scope>NUCLEOTIDE SEQUENCE [LARGE SCALE GENOMIC DNA]</scope>
    <source>
        <strain evidence="9">Kwan_BN1</strain>
    </source>
</reference>
<dbReference type="FunFam" id="1.25.40.10:FF:000001">
    <property type="entry name" value="Clathrin heavy chain"/>
    <property type="match status" value="1"/>
</dbReference>
<dbReference type="PANTHER" id="PTHR10292">
    <property type="entry name" value="CLATHRIN HEAVY CHAIN RELATED"/>
    <property type="match status" value="1"/>
</dbReference>
<dbReference type="FunFam" id="2.130.10.110:FF:000003">
    <property type="entry name" value="Clathrin heavy chain"/>
    <property type="match status" value="1"/>
</dbReference>
<dbReference type="InterPro" id="IPR016025">
    <property type="entry name" value="Clathrin_H-chain_N"/>
</dbReference>
<dbReference type="GO" id="GO:0032051">
    <property type="term" value="F:clathrin light chain binding"/>
    <property type="evidence" value="ECO:0007669"/>
    <property type="project" value="InterPro"/>
</dbReference>
<dbReference type="Proteomes" id="UP000593567">
    <property type="component" value="Unassembled WGS sequence"/>
</dbReference>
<feature type="repeat" description="CHCR" evidence="7">
    <location>
        <begin position="686"/>
        <end position="828"/>
    </location>
</feature>
<evidence type="ECO:0000256" key="7">
    <source>
        <dbReference type="PROSITE-ProRule" id="PRU01006"/>
    </source>
</evidence>
<dbReference type="GO" id="GO:0006886">
    <property type="term" value="P:intracellular protein transport"/>
    <property type="evidence" value="ECO:0007669"/>
    <property type="project" value="UniProtKB-UniRule"/>
</dbReference>
<feature type="repeat" description="CHCR" evidence="7">
    <location>
        <begin position="833"/>
        <end position="1031"/>
    </location>
</feature>
<dbReference type="InterPro" id="IPR055358">
    <property type="entry name" value="CHCR"/>
</dbReference>
<dbReference type="Pfam" id="PF00637">
    <property type="entry name" value="Clathrin"/>
    <property type="match status" value="6"/>
</dbReference>
<keyword evidence="10" id="KW-1185">Reference proteome</keyword>
<evidence type="ECO:0000313" key="10">
    <source>
        <dbReference type="Proteomes" id="UP000593567"/>
    </source>
</evidence>
<dbReference type="Gene3D" id="1.25.40.730">
    <property type="match status" value="1"/>
</dbReference>
<dbReference type="PROSITE" id="PS50236">
    <property type="entry name" value="CHCR"/>
    <property type="match status" value="6"/>
</dbReference>
<dbReference type="Pfam" id="PF01394">
    <property type="entry name" value="Clathrin_propel"/>
    <property type="match status" value="5"/>
</dbReference>
<evidence type="ECO:0000256" key="4">
    <source>
        <dbReference type="ARBA" id="ARBA00023176"/>
    </source>
</evidence>
<dbReference type="SUPFAM" id="SSF50989">
    <property type="entry name" value="Clathrin heavy-chain terminal domain"/>
    <property type="match status" value="1"/>
</dbReference>
<dbReference type="GO" id="GO:0005198">
    <property type="term" value="F:structural molecule activity"/>
    <property type="evidence" value="ECO:0007669"/>
    <property type="project" value="InterPro"/>
</dbReference>
<dbReference type="PANTHER" id="PTHR10292:SF1">
    <property type="entry name" value="CLATHRIN HEAVY CHAIN"/>
    <property type="match status" value="1"/>
</dbReference>
<keyword evidence="2" id="KW-0677">Repeat</keyword>
<gene>
    <name evidence="9" type="ORF">EB796_022920</name>
</gene>
<dbReference type="FunFam" id="1.25.40.10:FF:000007">
    <property type="entry name" value="Clathrin heavy chain"/>
    <property type="match status" value="1"/>
</dbReference>
<dbReference type="SUPFAM" id="SSF48371">
    <property type="entry name" value="ARM repeat"/>
    <property type="match status" value="5"/>
</dbReference>
<feature type="repeat" description="CHCR" evidence="7">
    <location>
        <begin position="1035"/>
        <end position="1176"/>
    </location>
</feature>
<feature type="domain" description="Clathrin heavy chain linker core motif" evidence="8">
    <location>
        <begin position="331"/>
        <end position="354"/>
    </location>
</feature>
<comment type="function">
    <text evidence="6">Clathrin is the major protein of the polyhedral coat of coated pits and vesicles.</text>
</comment>
<protein>
    <recommendedName>
        <fullName evidence="6">Clathrin heavy chain</fullName>
    </recommendedName>
</protein>
<dbReference type="GO" id="GO:0071439">
    <property type="term" value="C:clathrin complex"/>
    <property type="evidence" value="ECO:0007669"/>
    <property type="project" value="InterPro"/>
</dbReference>
<dbReference type="SMART" id="SM00299">
    <property type="entry name" value="CLH"/>
    <property type="match status" value="6"/>
</dbReference>
<dbReference type="Pfam" id="PF13838">
    <property type="entry name" value="Clathrin_H_link"/>
    <property type="match status" value="1"/>
</dbReference>
<evidence type="ECO:0000259" key="8">
    <source>
        <dbReference type="Pfam" id="PF09268"/>
    </source>
</evidence>
<evidence type="ECO:0000256" key="2">
    <source>
        <dbReference type="ARBA" id="ARBA00022737"/>
    </source>
</evidence>
<dbReference type="FunFam" id="1.25.40.730:FF:000002">
    <property type="entry name" value="Clathrin heavy chain"/>
    <property type="match status" value="1"/>
</dbReference>
<dbReference type="Gene3D" id="2.130.10.110">
    <property type="entry name" value="Clathrin heavy-chain terminal domain"/>
    <property type="match status" value="1"/>
</dbReference>
<comment type="subcellular location">
    <subcellularLocation>
        <location evidence="6">Cytoplasmic vesicle membrane</location>
        <topology evidence="6">Peripheral membrane protein</topology>
        <orientation evidence="6">Cytoplasmic side</orientation>
    </subcellularLocation>
    <subcellularLocation>
        <location evidence="6">Membrane</location>
        <location evidence="6">Coated pit</location>
        <topology evidence="6">Peripheral membrane protein</topology>
        <orientation evidence="6">Cytoplasmic side</orientation>
    </subcellularLocation>
</comment>
<dbReference type="FunFam" id="1.25.40.10:FF:000095">
    <property type="entry name" value="Clathrin heavy chain"/>
    <property type="match status" value="1"/>
</dbReference>
<name>A0A7J7IY71_BUGNE</name>
<feature type="repeat" description="CHCR" evidence="7">
    <location>
        <begin position="1181"/>
        <end position="1327"/>
    </location>
</feature>
<keyword evidence="4 6" id="KW-0168">Coated pit</keyword>
<sequence length="1586" mass="180984">MSQLLPIRFQEHLQLTAVGINAANIGFSSLTMESDKFICVREKVGDTSQVVIIDMNDSSNPIRRPITADSAIMNPASKVIALKAGRTLQIFNIEMKSKVKATTMNEDVVFWKWINVNTLGLVTEASVYHWSMEGDSQPTKMFDRHSSLSACQIINYRVSHDLKWLLVVGISAQQNRVVGAMQLYSVERKVSQPIEGHAAAFAQFKSPGNAEPSNLFTFGVRGTAGGKLHIIEVGSPAAGNQPFAKKAVDVFFPPEAQNDFPVAMQISTKYDIIYMVTKYGYIHLYDLETGTCIYMNRISAETIFVTAPYEPTSGIIGVNRKGQVLSVTVEEENIIQYITNSLNNADLALRIASRNNLPGAEDLFVRKFNALFQSGNYSEAAKAAAQAPKGILRTPQTIQRFQQVPTQPGQTSPLLQYFGILLDQGQLNKYESLELCRPVLQQGRKQLIEKWLKEEKLECSEELGDLVKTTDPTLALSVYLRANVPNKVIQCFAETGQFQKIILYAKKVNFTPDYVFLLRNIMRINPEQGTQFAQMMVSDDEPMADINQIVDVFMEANMIQQCTAFLLDALKNNRPSEGALQTRLLEMNLMHAPQVADAIMGNQMFTHYDRPHVAQLCEKAGLLQRALEHYTDLYDIKRAVVHTHMLNAEWLVNYFGSLSVEDSLECIKAMLQANLRQNLQVCVQIATKYHEQLGTNAIIELFETFKSFEGLFYFLGSIVNFSQEADVHFKYIQAACKTGQIKEVERICRESNCYDAERVKNFLKEAKLTDQLPLIIVCDRFDFVHDLVLYLYRNNLQKYIEIYVQKVNPSRLPVVIGGLLDVDCSEDIIKQLILVVKGQFSTDELVEEVEKRNRLKLLLPWLETRIHEGSTEPATHNALAKIYIDSNNNPERFLKENQFYDSRVVGKYCEKRDPHLAFVAYERGQCDMELVKNLLILTAIKADRSRVMEYINRLDNYDAPDIANIAITSELYEEAFAIFKKFEVNTSAIQVLIDHVANLDRAYEFAERCNDDAVWSLLARAQLKEGLVKEAIDSYIKASDPSQYMEVVQIAQNSDNWEELVKYLQMARSKARETYVETELIFAYAKTNRLADLEEFISGPNHANITSVADRCFDQQMYEPAKLLYNNVSNFARLAITLVHLGEYQGAVDSARKANSTRTWKEVCFACVDHEEFRLAQMCGLHIVVHADELEELINYYQDRGHFEELITMLEAALGLERAHMGMFTELAILYSKYKPQKMREHLELFWSRVNIPKVLRAAEQAHLWSELVFLYDKYEEYDNAVLTMMKHPSIAWRENHFKDIITKVANIEIYYKGLQFYVDFKPLLLNDLLLVLSPRLDHTRAVAMFLKNGHIALIKPYMRSVQNNNNKTVNEALNNLLIEEEDHQGLKASIEAFDNFDNIGLAQKLEKHELLEFRRIAAFLYKGNNRWKQSVELCKRDKLYKDCMTYAAESRNVDIAEELIDWFLEEKNYECFAACLYTCYDLLRPDVVLELAWRNNIIDFAMPYMINTMREFGSRLDKLEQAETVRTENEEETQPQPMLMAPQLMLTAGPGVAMPPPQAMPPGAYGVPPQPGFPQPGYPGGGYGM</sequence>
<evidence type="ECO:0000256" key="5">
    <source>
        <dbReference type="ARBA" id="ARBA00023329"/>
    </source>
</evidence>
<comment type="similarity">
    <text evidence="1 6">Belongs to the clathrin heavy chain family.</text>
</comment>
<dbReference type="GO" id="GO:0030130">
    <property type="term" value="C:clathrin coat of trans-Golgi network vesicle"/>
    <property type="evidence" value="ECO:0007669"/>
    <property type="project" value="InterPro"/>
</dbReference>
<dbReference type="GO" id="GO:0045334">
    <property type="term" value="C:clathrin-coated endocytic vesicle"/>
    <property type="evidence" value="ECO:0007669"/>
    <property type="project" value="TreeGrafter"/>
</dbReference>
<dbReference type="FunFam" id="1.25.40.10:FF:000002">
    <property type="entry name" value="Clathrin heavy chain"/>
    <property type="match status" value="1"/>
</dbReference>
<dbReference type="PIRSF" id="PIRSF002290">
    <property type="entry name" value="Clathrin_H_chain"/>
    <property type="match status" value="1"/>
</dbReference>
<dbReference type="GO" id="GO:0005938">
    <property type="term" value="C:cell cortex"/>
    <property type="evidence" value="ECO:0007669"/>
    <property type="project" value="TreeGrafter"/>
</dbReference>
<dbReference type="InterPro" id="IPR016341">
    <property type="entry name" value="Clathrin_heavy_chain"/>
</dbReference>
<proteinExistence type="inferred from homology"/>
<comment type="caution">
    <text evidence="9">The sequence shown here is derived from an EMBL/GenBank/DDBJ whole genome shotgun (WGS) entry which is preliminary data.</text>
</comment>
<evidence type="ECO:0000256" key="3">
    <source>
        <dbReference type="ARBA" id="ARBA00023136"/>
    </source>
</evidence>
<evidence type="ECO:0000313" key="9">
    <source>
        <dbReference type="EMBL" id="KAF6018775.1"/>
    </source>
</evidence>
<dbReference type="GO" id="GO:0030132">
    <property type="term" value="C:clathrin coat of coated pit"/>
    <property type="evidence" value="ECO:0007669"/>
    <property type="project" value="InterPro"/>
</dbReference>
<dbReference type="InterPro" id="IPR011990">
    <property type="entry name" value="TPR-like_helical_dom_sf"/>
</dbReference>
<dbReference type="Gene3D" id="1.25.40.10">
    <property type="entry name" value="Tetratricopeptide repeat domain"/>
    <property type="match status" value="3"/>
</dbReference>
<dbReference type="Pfam" id="PF09268">
    <property type="entry name" value="Clathrin-link"/>
    <property type="match status" value="1"/>
</dbReference>
<dbReference type="InterPro" id="IPR015348">
    <property type="entry name" value="Clathrin_H-chain_linker_core"/>
</dbReference>
<evidence type="ECO:0000256" key="6">
    <source>
        <dbReference type="PIRNR" id="PIRNR002290"/>
    </source>
</evidence>
<accession>A0A7J7IY71</accession>
<organism evidence="9 10">
    <name type="scientific">Bugula neritina</name>
    <name type="common">Brown bryozoan</name>
    <name type="synonym">Sertularia neritina</name>
    <dbReference type="NCBI Taxonomy" id="10212"/>
    <lineage>
        <taxon>Eukaryota</taxon>
        <taxon>Metazoa</taxon>
        <taxon>Spiralia</taxon>
        <taxon>Lophotrochozoa</taxon>
        <taxon>Bryozoa</taxon>
        <taxon>Gymnolaemata</taxon>
        <taxon>Cheilostomatida</taxon>
        <taxon>Flustrina</taxon>
        <taxon>Buguloidea</taxon>
        <taxon>Bugulidae</taxon>
        <taxon>Bugula</taxon>
    </lineage>
</organism>
<dbReference type="GO" id="GO:0006898">
    <property type="term" value="P:receptor-mediated endocytosis"/>
    <property type="evidence" value="ECO:0007669"/>
    <property type="project" value="TreeGrafter"/>
</dbReference>
<feature type="repeat" description="CHCR" evidence="7">
    <location>
        <begin position="537"/>
        <end position="683"/>
    </location>
</feature>
<dbReference type="EMBL" id="VXIV02003277">
    <property type="protein sequence ID" value="KAF6018775.1"/>
    <property type="molecule type" value="Genomic_DNA"/>
</dbReference>
<keyword evidence="5 6" id="KW-0968">Cytoplasmic vesicle</keyword>
<dbReference type="InterPro" id="IPR022365">
    <property type="entry name" value="Clathrin_H-chain_propeller_rpt"/>
</dbReference>
<dbReference type="OrthoDB" id="2113814at2759"/>